<dbReference type="Pfam" id="PF00173">
    <property type="entry name" value="Cyt-b5"/>
    <property type="match status" value="1"/>
</dbReference>
<accession>A0A2P6RJU8</accession>
<sequence length="120" mass="12977">MILAVVALLLCVFLGAFVLIPSGNTKNVKSNAKAEKTAKIYSKAEVSLHNKRTDCWVIIKNKVYDLTPYVEVHPGGDAILAHAGDDATVGFYGPQHASLVYDMVHEFYIGDLEPGASVTN</sequence>
<dbReference type="Gramene" id="PRQ46702">
    <property type="protein sequence ID" value="PRQ46702"/>
    <property type="gene ID" value="RchiOBHm_Chr2g0091851"/>
</dbReference>
<gene>
    <name evidence="8" type="ORF">RchiOBHm_Chr2g0091851</name>
</gene>
<dbReference type="PROSITE" id="PS00191">
    <property type="entry name" value="CYTOCHROME_B5_1"/>
    <property type="match status" value="1"/>
</dbReference>
<evidence type="ECO:0000259" key="7">
    <source>
        <dbReference type="PROSITE" id="PS50255"/>
    </source>
</evidence>
<evidence type="ECO:0000256" key="6">
    <source>
        <dbReference type="SAM" id="SignalP"/>
    </source>
</evidence>
<keyword evidence="9" id="KW-1185">Reference proteome</keyword>
<dbReference type="Gene3D" id="3.10.120.10">
    <property type="entry name" value="Cytochrome b5-like heme/steroid binding domain"/>
    <property type="match status" value="1"/>
</dbReference>
<proteinExistence type="inferred from homology"/>
<dbReference type="FunFam" id="3.10.120.10:FF:000007">
    <property type="entry name" value="Sulfite oxidase, mitochondrial"/>
    <property type="match status" value="1"/>
</dbReference>
<dbReference type="PANTHER" id="PTHR19359:SF95">
    <property type="entry name" value="CYTOCHROME B5 TYPE B"/>
    <property type="match status" value="1"/>
</dbReference>
<name>A0A2P6RJU8_ROSCH</name>
<dbReference type="PANTHER" id="PTHR19359">
    <property type="entry name" value="CYTOCHROME B5"/>
    <property type="match status" value="1"/>
</dbReference>
<feature type="chain" id="PRO_5015143533" evidence="6">
    <location>
        <begin position="26"/>
        <end position="120"/>
    </location>
</feature>
<dbReference type="GO" id="GO:0020037">
    <property type="term" value="F:heme binding"/>
    <property type="evidence" value="ECO:0007669"/>
    <property type="project" value="UniProtKB-UniRule"/>
</dbReference>
<keyword evidence="2 5" id="KW-0479">Metal-binding</keyword>
<comment type="caution">
    <text evidence="8">The sequence shown here is derived from an EMBL/GenBank/DDBJ whole genome shotgun (WGS) entry which is preliminary data.</text>
</comment>
<dbReference type="InterPro" id="IPR018506">
    <property type="entry name" value="Cyt_B5_heme-BS"/>
</dbReference>
<dbReference type="SMART" id="SM01117">
    <property type="entry name" value="Cyt-b5"/>
    <property type="match status" value="1"/>
</dbReference>
<feature type="domain" description="Cytochrome b5 heme-binding" evidence="7">
    <location>
        <begin position="38"/>
        <end position="113"/>
    </location>
</feature>
<comment type="similarity">
    <text evidence="4 5">Belongs to the cytochrome b5 family.</text>
</comment>
<feature type="signal peptide" evidence="6">
    <location>
        <begin position="1"/>
        <end position="25"/>
    </location>
</feature>
<evidence type="ECO:0000256" key="4">
    <source>
        <dbReference type="ARBA" id="ARBA00038168"/>
    </source>
</evidence>
<dbReference type="EMBL" id="PDCK01000040">
    <property type="protein sequence ID" value="PRQ46702.1"/>
    <property type="molecule type" value="Genomic_DNA"/>
</dbReference>
<dbReference type="OrthoDB" id="260519at2759"/>
<evidence type="ECO:0000256" key="1">
    <source>
        <dbReference type="ARBA" id="ARBA00022617"/>
    </source>
</evidence>
<keyword evidence="3 5" id="KW-0408">Iron</keyword>
<dbReference type="PROSITE" id="PS50255">
    <property type="entry name" value="CYTOCHROME_B5_2"/>
    <property type="match status" value="1"/>
</dbReference>
<evidence type="ECO:0000313" key="9">
    <source>
        <dbReference type="Proteomes" id="UP000238479"/>
    </source>
</evidence>
<evidence type="ECO:0000256" key="3">
    <source>
        <dbReference type="ARBA" id="ARBA00023004"/>
    </source>
</evidence>
<keyword evidence="6" id="KW-0732">Signal</keyword>
<reference evidence="8 9" key="1">
    <citation type="journal article" date="2018" name="Nat. Genet.">
        <title>The Rosa genome provides new insights in the design of modern roses.</title>
        <authorList>
            <person name="Bendahmane M."/>
        </authorList>
    </citation>
    <scope>NUCLEOTIDE SEQUENCE [LARGE SCALE GENOMIC DNA]</scope>
    <source>
        <strain evidence="9">cv. Old Blush</strain>
    </source>
</reference>
<evidence type="ECO:0000256" key="5">
    <source>
        <dbReference type="RuleBase" id="RU362121"/>
    </source>
</evidence>
<protein>
    <submittedName>
        <fullName evidence="8">Putative cytochrome b5-like heme/steroid binding domain-containing protein</fullName>
    </submittedName>
</protein>
<dbReference type="GO" id="GO:0046872">
    <property type="term" value="F:metal ion binding"/>
    <property type="evidence" value="ECO:0007669"/>
    <property type="project" value="UniProtKB-UniRule"/>
</dbReference>
<dbReference type="STRING" id="74649.A0A2P6RJU8"/>
<dbReference type="SUPFAM" id="SSF55856">
    <property type="entry name" value="Cytochrome b5-like heme/steroid binding domain"/>
    <property type="match status" value="1"/>
</dbReference>
<dbReference type="InterPro" id="IPR050668">
    <property type="entry name" value="Cytochrome_b5"/>
</dbReference>
<keyword evidence="1 5" id="KW-0349">Heme</keyword>
<dbReference type="AlphaFoldDB" id="A0A2P6RJU8"/>
<dbReference type="GO" id="GO:0016020">
    <property type="term" value="C:membrane"/>
    <property type="evidence" value="ECO:0007669"/>
    <property type="project" value="TreeGrafter"/>
</dbReference>
<dbReference type="OMA" id="AFDDFGH"/>
<dbReference type="Proteomes" id="UP000238479">
    <property type="component" value="Chromosome 2"/>
</dbReference>
<evidence type="ECO:0000256" key="2">
    <source>
        <dbReference type="ARBA" id="ARBA00022723"/>
    </source>
</evidence>
<dbReference type="InterPro" id="IPR001199">
    <property type="entry name" value="Cyt_B5-like_heme/steroid-bd"/>
</dbReference>
<dbReference type="InterPro" id="IPR036400">
    <property type="entry name" value="Cyt_B5-like_heme/steroid_sf"/>
</dbReference>
<organism evidence="8 9">
    <name type="scientific">Rosa chinensis</name>
    <name type="common">China rose</name>
    <dbReference type="NCBI Taxonomy" id="74649"/>
    <lineage>
        <taxon>Eukaryota</taxon>
        <taxon>Viridiplantae</taxon>
        <taxon>Streptophyta</taxon>
        <taxon>Embryophyta</taxon>
        <taxon>Tracheophyta</taxon>
        <taxon>Spermatophyta</taxon>
        <taxon>Magnoliopsida</taxon>
        <taxon>eudicotyledons</taxon>
        <taxon>Gunneridae</taxon>
        <taxon>Pentapetalae</taxon>
        <taxon>rosids</taxon>
        <taxon>fabids</taxon>
        <taxon>Rosales</taxon>
        <taxon>Rosaceae</taxon>
        <taxon>Rosoideae</taxon>
        <taxon>Rosoideae incertae sedis</taxon>
        <taxon>Rosa</taxon>
    </lineage>
</organism>
<evidence type="ECO:0000313" key="8">
    <source>
        <dbReference type="EMBL" id="PRQ46702.1"/>
    </source>
</evidence>